<dbReference type="GO" id="GO:0016462">
    <property type="term" value="F:pyrophosphatase activity"/>
    <property type="evidence" value="ECO:0007669"/>
    <property type="project" value="TreeGrafter"/>
</dbReference>
<evidence type="ECO:0000259" key="1">
    <source>
        <dbReference type="Pfam" id="PF02541"/>
    </source>
</evidence>
<dbReference type="Proteomes" id="UP000024547">
    <property type="component" value="Unassembled WGS sequence"/>
</dbReference>
<dbReference type="Gene3D" id="3.30.420.150">
    <property type="entry name" value="Exopolyphosphatase. Domain 2"/>
    <property type="match status" value="1"/>
</dbReference>
<dbReference type="GeneID" id="92501149"/>
<reference evidence="4 5" key="1">
    <citation type="journal article" date="2014" name="Antonie Van Leeuwenhoek">
        <title>Hyphomonas beringensis sp. nov. and Hyphomonas chukchiensis sp. nov., isolated from surface seawater of the Bering Sea and Chukchi Sea.</title>
        <authorList>
            <person name="Li C."/>
            <person name="Lai Q."/>
            <person name="Li G."/>
            <person name="Dong C."/>
            <person name="Wang J."/>
            <person name="Liao Y."/>
            <person name="Shao Z."/>
        </authorList>
    </citation>
    <scope>NUCLEOTIDE SEQUENCE [LARGE SCALE GENOMIC DNA]</scope>
    <source>
        <strain evidence="4 5">22II1-22F38</strain>
    </source>
</reference>
<dbReference type="Pfam" id="PF21697">
    <property type="entry name" value="Ppx_C"/>
    <property type="match status" value="1"/>
</dbReference>
<reference evidence="3 6" key="2">
    <citation type="journal article" date="2018" name="Nat. Biotechnol.">
        <title>A standardized bacterial taxonomy based on genome phylogeny substantially revises the tree of life.</title>
        <authorList>
            <person name="Parks D.H."/>
            <person name="Chuvochina M."/>
            <person name="Waite D.W."/>
            <person name="Rinke C."/>
            <person name="Skarshewski A."/>
            <person name="Chaumeil P.A."/>
            <person name="Hugenholtz P."/>
        </authorList>
    </citation>
    <scope>NUCLEOTIDE SEQUENCE [LARGE SCALE GENOMIC DNA]</scope>
    <source>
        <strain evidence="3">UBA8557</strain>
    </source>
</reference>
<dbReference type="InterPro" id="IPR043129">
    <property type="entry name" value="ATPase_NBD"/>
</dbReference>
<evidence type="ECO:0000313" key="4">
    <source>
        <dbReference type="EMBL" id="KCZ60410.1"/>
    </source>
</evidence>
<dbReference type="CDD" id="cd24052">
    <property type="entry name" value="ASKHA_NBD_HpPPX-GppA-like"/>
    <property type="match status" value="1"/>
</dbReference>
<gene>
    <name evidence="3" type="ORF">DCG65_11460</name>
    <name evidence="4" type="ORF">HY36_05370</name>
</gene>
<evidence type="ECO:0000313" key="5">
    <source>
        <dbReference type="Proteomes" id="UP000024547"/>
    </source>
</evidence>
<dbReference type="OrthoDB" id="3698573at2"/>
<dbReference type="SUPFAM" id="SSF53067">
    <property type="entry name" value="Actin-like ATPase domain"/>
    <property type="match status" value="2"/>
</dbReference>
<protein>
    <submittedName>
        <fullName evidence="3">Ppx/GppA family phosphatase</fullName>
    </submittedName>
</protein>
<dbReference type="Pfam" id="PF02541">
    <property type="entry name" value="Ppx-GppA"/>
    <property type="match status" value="1"/>
</dbReference>
<dbReference type="eggNOG" id="COG0248">
    <property type="taxonomic scope" value="Bacteria"/>
</dbReference>
<evidence type="ECO:0000313" key="3">
    <source>
        <dbReference type="EMBL" id="HAE95172.1"/>
    </source>
</evidence>
<evidence type="ECO:0000259" key="2">
    <source>
        <dbReference type="Pfam" id="PF21697"/>
    </source>
</evidence>
<sequence>MTLPKTERAAIIDIGSNSVRLVIYNVLGASILPTFNEKVMAGLGAGLMTTGQLSPSGVEAALKALGRYRAILKALNLKSFTAVATAAVRSADNGAEFISQASNALGRKILVLSGEDEARLSAVGVEASFHEPHGMIGDLGGSSLEFKQIGPKAGGGESLMLGPLSLVNGDIDLKSLRKTIRTELKTSAVLAKAEGRFYAVGGAWRTLAKLNMHLEGYSLQVLQGYQMTKAQIDRAAKVCFDSLTNSTARLTLEAVDKKRARHLPIAAILAQEVLEMSELDGMTISSSGLREGVLRNELGASDNDPLLDGAIAFARLDRNQILFGEALHDFIAPALAPEPDLFGSPAADQRIERAACMMSDSAGRFHPDHRAIMAYDQALRAPYTAVAHRERALIAYAVGCRYQKDFKRPDEYTTLTTPEQDERARQIGSAMRLGAVFSGRSGPILKRAQLVRTAETLQLRVSRSDSAMVSDTVERRLSQTASQVRLKSEVVIR</sequence>
<dbReference type="Gene3D" id="1.10.3210.10">
    <property type="entry name" value="Hypothetical protein af1432"/>
    <property type="match status" value="1"/>
</dbReference>
<dbReference type="AlphaFoldDB" id="A0A059E0N6"/>
<dbReference type="PATRIC" id="fig|1280948.3.peg.2129"/>
<dbReference type="InterPro" id="IPR050273">
    <property type="entry name" value="GppA/Ppx_hydrolase"/>
</dbReference>
<name>A0A059E0N6_9PROT</name>
<dbReference type="PANTHER" id="PTHR30005:SF0">
    <property type="entry name" value="RETROGRADE REGULATION PROTEIN 2"/>
    <property type="match status" value="1"/>
</dbReference>
<dbReference type="STRING" id="1280948.HY36_05370"/>
<dbReference type="InterPro" id="IPR003695">
    <property type="entry name" value="Ppx_GppA_N"/>
</dbReference>
<comment type="caution">
    <text evidence="4">The sequence shown here is derived from an EMBL/GenBank/DDBJ whole genome shotgun (WGS) entry which is preliminary data.</text>
</comment>
<dbReference type="Proteomes" id="UP000259173">
    <property type="component" value="Unassembled WGS sequence"/>
</dbReference>
<proteinExistence type="predicted"/>
<dbReference type="RefSeq" id="WP_051602699.1">
    <property type="nucleotide sequence ID" value="NZ_AWFH01000023.1"/>
</dbReference>
<dbReference type="EMBL" id="DMBR01000348">
    <property type="protein sequence ID" value="HAE95172.1"/>
    <property type="molecule type" value="Genomic_DNA"/>
</dbReference>
<organism evidence="4 5">
    <name type="scientific">Hyphomonas atlantica</name>
    <dbReference type="NCBI Taxonomy" id="1280948"/>
    <lineage>
        <taxon>Bacteria</taxon>
        <taxon>Pseudomonadati</taxon>
        <taxon>Pseudomonadota</taxon>
        <taxon>Alphaproteobacteria</taxon>
        <taxon>Hyphomonadales</taxon>
        <taxon>Hyphomonadaceae</taxon>
        <taxon>Hyphomonas</taxon>
    </lineage>
</organism>
<keyword evidence="5" id="KW-1185">Reference proteome</keyword>
<accession>A0A059E0N6</accession>
<dbReference type="Gene3D" id="3.30.420.40">
    <property type="match status" value="1"/>
</dbReference>
<dbReference type="InterPro" id="IPR048951">
    <property type="entry name" value="Ppx_C"/>
</dbReference>
<dbReference type="EMBL" id="AWFH01000023">
    <property type="protein sequence ID" value="KCZ60410.1"/>
    <property type="molecule type" value="Genomic_DNA"/>
</dbReference>
<dbReference type="PANTHER" id="PTHR30005">
    <property type="entry name" value="EXOPOLYPHOSPHATASE"/>
    <property type="match status" value="1"/>
</dbReference>
<feature type="domain" description="Ppx/GppA phosphatase N-terminal" evidence="1">
    <location>
        <begin position="23"/>
        <end position="298"/>
    </location>
</feature>
<evidence type="ECO:0000313" key="6">
    <source>
        <dbReference type="Proteomes" id="UP000259173"/>
    </source>
</evidence>
<feature type="domain" description="Exopolyphosphatase C-terminal" evidence="2">
    <location>
        <begin position="348"/>
        <end position="485"/>
    </location>
</feature>